<dbReference type="SUPFAM" id="SSF56399">
    <property type="entry name" value="ADP-ribosylation"/>
    <property type="match status" value="1"/>
</dbReference>
<feature type="region of interest" description="Disordered" evidence="5">
    <location>
        <begin position="487"/>
        <end position="521"/>
    </location>
</feature>
<evidence type="ECO:0000256" key="4">
    <source>
        <dbReference type="ARBA" id="ARBA00023242"/>
    </source>
</evidence>
<dbReference type="PANTHER" id="PTHR32263:SF12">
    <property type="entry name" value="INACTIVE POLY [ADP-RIBOSE] POLYMERASE SRO4-RELATED"/>
    <property type="match status" value="1"/>
</dbReference>
<dbReference type="PROSITE" id="PS51879">
    <property type="entry name" value="RST"/>
    <property type="match status" value="1"/>
</dbReference>
<evidence type="ECO:0000256" key="5">
    <source>
        <dbReference type="SAM" id="MobiDB-lite"/>
    </source>
</evidence>
<sequence>MENSNGDQCRSSSTQMPNSHSFPHGFGTSASNTSSENLFDERSRQMGVEESASETVSDQEPLVSDCESGVSGTSCEQFQLFDDGLVRLVEGDTVYEIIKRRFVLGFDSLGVQASVEGIHRNDFGGVMRQARLNSFRVYAQAVEKKCGGNANAKYAWYGASKDEIAQIVSNGFGHRGLSRNNGLYGGGVYLSPDNSPLESACNSVVDKDGLRHLLLCRVILGKAELVQIGSEQCHPSSDEFDSGVDNLSAPRKYIVWSTHMNTHILPEFVVSFRAPPCLAGFVRINPKPTIVPTSPWVPFSILISVLSKFLPPPTVSLINKYHEAHKAKKISRNEMIQRFRQIAGDKLLIAVIKKFKAKKIQHLVRGSGSYFPLGQGGSSNDNVSSQPPASAKLDGTVPCQPNGPAHSNGLYSSTPVSSPVTGGPGPLGSQDLPKAPIPKSVGPAGRDHRFHPGTTTHSIPLNFTPPHAGNPLKARLVSTHVSVKNWKRNARSKGSSSQAVEPVLGPLRKRPSEMEDGMEDC</sequence>
<protein>
    <submittedName>
        <fullName evidence="8">Birch protein</fullName>
    </submittedName>
</protein>
<dbReference type="InterPro" id="IPR022003">
    <property type="entry name" value="RST"/>
</dbReference>
<dbReference type="InterPro" id="IPR044964">
    <property type="entry name" value="RCD1/SRO1-5"/>
</dbReference>
<evidence type="ECO:0000256" key="3">
    <source>
        <dbReference type="ARBA" id="ARBA00023016"/>
    </source>
</evidence>
<evidence type="ECO:0000259" key="7">
    <source>
        <dbReference type="PROSITE" id="PS51879"/>
    </source>
</evidence>
<keyword evidence="2" id="KW-0217">Developmental protein</keyword>
<organism evidence="8">
    <name type="scientific">Betula platyphylla</name>
    <name type="common">Asian white birch</name>
    <dbReference type="NCBI Taxonomy" id="78630"/>
    <lineage>
        <taxon>Eukaryota</taxon>
        <taxon>Viridiplantae</taxon>
        <taxon>Streptophyta</taxon>
        <taxon>Embryophyta</taxon>
        <taxon>Tracheophyta</taxon>
        <taxon>Spermatophyta</taxon>
        <taxon>Magnoliopsida</taxon>
        <taxon>eudicotyledons</taxon>
        <taxon>Gunneridae</taxon>
        <taxon>Pentapetalae</taxon>
        <taxon>rosids</taxon>
        <taxon>fabids</taxon>
        <taxon>Fagales</taxon>
        <taxon>Betulaceae</taxon>
        <taxon>Betula</taxon>
    </lineage>
</organism>
<feature type="domain" description="PARP catalytic" evidence="6">
    <location>
        <begin position="72"/>
        <end position="293"/>
    </location>
</feature>
<evidence type="ECO:0000256" key="2">
    <source>
        <dbReference type="ARBA" id="ARBA00022473"/>
    </source>
</evidence>
<dbReference type="PROSITE" id="PS51059">
    <property type="entry name" value="PARP_CATALYTIC"/>
    <property type="match status" value="1"/>
</dbReference>
<feature type="domain" description="RST" evidence="7">
    <location>
        <begin position="290"/>
        <end position="361"/>
    </location>
</feature>
<dbReference type="EMBL" id="OL546164">
    <property type="protein sequence ID" value="WAU86913.1"/>
    <property type="molecule type" value="mRNA"/>
</dbReference>
<dbReference type="Gene3D" id="3.90.228.10">
    <property type="match status" value="1"/>
</dbReference>
<feature type="compositionally biased region" description="Polar residues" evidence="5">
    <location>
        <begin position="1"/>
        <end position="21"/>
    </location>
</feature>
<feature type="region of interest" description="Disordered" evidence="5">
    <location>
        <begin position="1"/>
        <end position="68"/>
    </location>
</feature>
<feature type="compositionally biased region" description="Low complexity" evidence="5">
    <location>
        <begin position="412"/>
        <end position="421"/>
    </location>
</feature>
<feature type="compositionally biased region" description="Polar residues" evidence="5">
    <location>
        <begin position="378"/>
        <end position="388"/>
    </location>
</feature>
<evidence type="ECO:0000256" key="1">
    <source>
        <dbReference type="ARBA" id="ARBA00004123"/>
    </source>
</evidence>
<feature type="region of interest" description="Disordered" evidence="5">
    <location>
        <begin position="375"/>
        <end position="436"/>
    </location>
</feature>
<proteinExistence type="evidence at transcript level"/>
<accession>A0A9E9NR27</accession>
<evidence type="ECO:0000259" key="6">
    <source>
        <dbReference type="PROSITE" id="PS51059"/>
    </source>
</evidence>
<keyword evidence="3" id="KW-0346">Stress response</keyword>
<dbReference type="Pfam" id="PF12174">
    <property type="entry name" value="RST"/>
    <property type="match status" value="1"/>
</dbReference>
<dbReference type="Pfam" id="PF00644">
    <property type="entry name" value="PARP"/>
    <property type="match status" value="1"/>
</dbReference>
<dbReference type="AlphaFoldDB" id="A0A9E9NR27"/>
<keyword evidence="4" id="KW-0539">Nucleus</keyword>
<dbReference type="GO" id="GO:0005634">
    <property type="term" value="C:nucleus"/>
    <property type="evidence" value="ECO:0007669"/>
    <property type="project" value="UniProtKB-SubCell"/>
</dbReference>
<comment type="subcellular location">
    <subcellularLocation>
        <location evidence="1">Nucleus</location>
    </subcellularLocation>
</comment>
<reference evidence="8" key="1">
    <citation type="submission" date="2021-11" db="EMBL/GenBank/DDBJ databases">
        <authorList>
            <person name="Zhang Y."/>
            <person name="Ren M."/>
            <person name="Zhang X."/>
            <person name="Zhou X."/>
            <person name="Yang J."/>
        </authorList>
    </citation>
    <scope>NUCLEOTIDE SEQUENCE</scope>
</reference>
<feature type="compositionally biased region" description="Polar residues" evidence="5">
    <location>
        <begin position="28"/>
        <end position="37"/>
    </location>
</feature>
<dbReference type="InterPro" id="IPR012317">
    <property type="entry name" value="Poly(ADP-ribose)pol_cat_dom"/>
</dbReference>
<dbReference type="GO" id="GO:0003950">
    <property type="term" value="F:NAD+ poly-ADP-ribosyltransferase activity"/>
    <property type="evidence" value="ECO:0007669"/>
    <property type="project" value="InterPro"/>
</dbReference>
<dbReference type="PANTHER" id="PTHR32263">
    <property type="entry name" value="INACTIVE POLY [ADP-RIBOSE] POLYMERASE SRO4-RELATED"/>
    <property type="match status" value="1"/>
</dbReference>
<evidence type="ECO:0000313" key="8">
    <source>
        <dbReference type="EMBL" id="WAU86913.1"/>
    </source>
</evidence>
<name>A0A9E9NR27_BETPL</name>